<dbReference type="KEGG" id="tak:Tharo_2095"/>
<protein>
    <submittedName>
        <fullName evidence="2">Phage antirepressor protein</fullName>
    </submittedName>
</protein>
<dbReference type="RefSeq" id="WP_107221156.1">
    <property type="nucleotide sequence ID" value="NZ_CP028339.1"/>
</dbReference>
<dbReference type="Pfam" id="PF02498">
    <property type="entry name" value="Bro-N"/>
    <property type="match status" value="1"/>
</dbReference>
<dbReference type="AlphaFoldDB" id="A0A2R4BNU4"/>
<name>A0A2R4BNU4_THAAR</name>
<dbReference type="EMBL" id="CP028339">
    <property type="protein sequence ID" value="AVR88998.1"/>
    <property type="molecule type" value="Genomic_DNA"/>
</dbReference>
<dbReference type="SMART" id="SM01040">
    <property type="entry name" value="Bro-N"/>
    <property type="match status" value="1"/>
</dbReference>
<evidence type="ECO:0000313" key="2">
    <source>
        <dbReference type="EMBL" id="AVR88998.1"/>
    </source>
</evidence>
<dbReference type="PANTHER" id="PTHR36180">
    <property type="entry name" value="DNA-BINDING PROTEIN-RELATED-RELATED"/>
    <property type="match status" value="1"/>
</dbReference>
<sequence length="260" mass="28505">MNITPFQFESRAIRVVTDDNGEPWFSAKEVCDVLGYGNPHQALASHVDVDDLQKLEAIDSVGRTQQTNHINESGLYALIFGSTKEEAKRFKRWVTHEVLPSIRKTGSYAAKAASHSSGLPQYRKARAIDMATRAAERICAQFPRLGESARQVVFAKLVNPAAGDEVIALPRVQEHHYSATEVGERYGITSNMVGRIANEHDLKTSEFGEFRLDKSRHSSKQVESFLYNERGAERVGEIAASIAAKAVVSKASSASTGGAQ</sequence>
<organism evidence="2 3">
    <name type="scientific">Thauera aromatica K172</name>
    <dbReference type="NCBI Taxonomy" id="44139"/>
    <lineage>
        <taxon>Bacteria</taxon>
        <taxon>Pseudomonadati</taxon>
        <taxon>Pseudomonadota</taxon>
        <taxon>Betaproteobacteria</taxon>
        <taxon>Rhodocyclales</taxon>
        <taxon>Zoogloeaceae</taxon>
        <taxon>Thauera</taxon>
    </lineage>
</organism>
<dbReference type="OrthoDB" id="1042522at2"/>
<dbReference type="InterPro" id="IPR003497">
    <property type="entry name" value="BRO_N_domain"/>
</dbReference>
<keyword evidence="3" id="KW-1185">Reference proteome</keyword>
<accession>A0A2R4BNU4</accession>
<evidence type="ECO:0000259" key="1">
    <source>
        <dbReference type="PROSITE" id="PS51750"/>
    </source>
</evidence>
<reference evidence="2 3" key="1">
    <citation type="submission" date="2018-03" db="EMBL/GenBank/DDBJ databases">
        <title>Complete genome sequence of Thauera aromatica, a model organism for studying aromatic compound degradation under denitrifying conditions.</title>
        <authorList>
            <person name="Lo H.-Y."/>
            <person name="Goris T."/>
            <person name="Boll M."/>
            <person name="Mueller J.A."/>
        </authorList>
    </citation>
    <scope>NUCLEOTIDE SEQUENCE [LARGE SCALE GENOMIC DNA]</scope>
    <source>
        <strain evidence="2 3">K172</strain>
    </source>
</reference>
<proteinExistence type="predicted"/>
<dbReference type="PANTHER" id="PTHR36180:SF2">
    <property type="entry name" value="BRO FAMILY PROTEIN"/>
    <property type="match status" value="1"/>
</dbReference>
<dbReference type="Proteomes" id="UP000241885">
    <property type="component" value="Chromosome"/>
</dbReference>
<dbReference type="PROSITE" id="PS51750">
    <property type="entry name" value="BRO_N"/>
    <property type="match status" value="1"/>
</dbReference>
<gene>
    <name evidence="2" type="ORF">Tharo_2095</name>
</gene>
<evidence type="ECO:0000313" key="3">
    <source>
        <dbReference type="Proteomes" id="UP000241885"/>
    </source>
</evidence>
<feature type="domain" description="Bro-N" evidence="1">
    <location>
        <begin position="1"/>
        <end position="106"/>
    </location>
</feature>